<organism evidence="2 4">
    <name type="scientific">Eggerthella sinensis</name>
    <dbReference type="NCBI Taxonomy" id="242230"/>
    <lineage>
        <taxon>Bacteria</taxon>
        <taxon>Bacillati</taxon>
        <taxon>Actinomycetota</taxon>
        <taxon>Coriobacteriia</taxon>
        <taxon>Eggerthellales</taxon>
        <taxon>Eggerthellaceae</taxon>
        <taxon>Eggerthella</taxon>
    </lineage>
</organism>
<dbReference type="Pfam" id="PF14602">
    <property type="entry name" value="Hexapep_2"/>
    <property type="match status" value="1"/>
</dbReference>
<dbReference type="Proteomes" id="UP000253817">
    <property type="component" value="Unassembled WGS sequence"/>
</dbReference>
<reference evidence="4" key="2">
    <citation type="submission" date="2018-05" db="EMBL/GenBank/DDBJ databases">
        <title>Genome Sequencing of selected type strains of the family Eggerthellaceae.</title>
        <authorList>
            <person name="Danylec N."/>
            <person name="Stoll D.A."/>
            <person name="Doetsch A."/>
            <person name="Huch M."/>
        </authorList>
    </citation>
    <scope>NUCLEOTIDE SEQUENCE [LARGE SCALE GENOMIC DNA]</scope>
    <source>
        <strain evidence="4">DSM 16107</strain>
    </source>
</reference>
<proteinExistence type="predicted"/>
<dbReference type="EMBL" id="PPTT01000039">
    <property type="protein sequence ID" value="RDB65390.1"/>
    <property type="molecule type" value="Genomic_DNA"/>
</dbReference>
<keyword evidence="2" id="KW-0012">Acyltransferase</keyword>
<evidence type="ECO:0000313" key="4">
    <source>
        <dbReference type="Proteomes" id="UP000270112"/>
    </source>
</evidence>
<keyword evidence="2" id="KW-0808">Transferase</keyword>
<dbReference type="InterPro" id="IPR011004">
    <property type="entry name" value="Trimer_LpxA-like_sf"/>
</dbReference>
<dbReference type="InterPro" id="IPR050179">
    <property type="entry name" value="Trans_hexapeptide_repeat"/>
</dbReference>
<dbReference type="Gene3D" id="2.160.10.10">
    <property type="entry name" value="Hexapeptide repeat proteins"/>
    <property type="match status" value="1"/>
</dbReference>
<gene>
    <name evidence="1" type="ORF">C1876_15940</name>
    <name evidence="2" type="ORF">DMP09_09915</name>
</gene>
<accession>A0A3N0IXF0</accession>
<dbReference type="PANTHER" id="PTHR43300">
    <property type="entry name" value="ACETYLTRANSFERASE"/>
    <property type="match status" value="1"/>
</dbReference>
<protein>
    <submittedName>
        <fullName evidence="2">Acyltransferase</fullName>
    </submittedName>
</protein>
<sequence>MLRAILWVFRSKKAKLKALKKRGLEIGENCEILNGYNFGSEPYLVHIGNHVRITAGVNITTHDGGVWVLRGLKEKYADIDLFRPVIIGDNCHIGMGATIMPGVEIGNNCIVAAGAVVTKNVPDNSIVGGIPARLLSTIEDYEQKHREEFLHTKNLTWKGKKNRILNKNNHNN</sequence>
<dbReference type="CDD" id="cd04647">
    <property type="entry name" value="LbH_MAT_like"/>
    <property type="match status" value="1"/>
</dbReference>
<dbReference type="InterPro" id="IPR001451">
    <property type="entry name" value="Hexapep"/>
</dbReference>
<dbReference type="GO" id="GO:0016746">
    <property type="term" value="F:acyltransferase activity"/>
    <property type="evidence" value="ECO:0007669"/>
    <property type="project" value="UniProtKB-KW"/>
</dbReference>
<dbReference type="AlphaFoldDB" id="A0A3N0IXF0"/>
<comment type="caution">
    <text evidence="2">The sequence shown here is derived from an EMBL/GenBank/DDBJ whole genome shotgun (WGS) entry which is preliminary data.</text>
</comment>
<dbReference type="PANTHER" id="PTHR43300:SF11">
    <property type="entry name" value="ACETYLTRANSFERASE RV3034C-RELATED"/>
    <property type="match status" value="1"/>
</dbReference>
<dbReference type="Proteomes" id="UP000270112">
    <property type="component" value="Unassembled WGS sequence"/>
</dbReference>
<dbReference type="OrthoDB" id="9803036at2"/>
<dbReference type="SUPFAM" id="SSF51161">
    <property type="entry name" value="Trimeric LpxA-like enzymes"/>
    <property type="match status" value="1"/>
</dbReference>
<evidence type="ECO:0000313" key="3">
    <source>
        <dbReference type="Proteomes" id="UP000253817"/>
    </source>
</evidence>
<keyword evidence="3" id="KW-1185">Reference proteome</keyword>
<reference evidence="2" key="3">
    <citation type="journal article" date="2019" name="Microbiol. Resour. Announc.">
        <title>Draft Genome Sequences of Type Strains of Gordonibacter faecihominis, Paraeggerthella hongkongensis, Parvibacter caecicola,Slackia equolifaciens, Slackia faecicanis, and Slackia isoflavoniconvertens.</title>
        <authorList>
            <person name="Danylec N."/>
            <person name="Stoll D.A."/>
            <person name="Dotsch A."/>
            <person name="Huch M."/>
        </authorList>
    </citation>
    <scope>NUCLEOTIDE SEQUENCE</scope>
    <source>
        <strain evidence="2">DSM 16107</strain>
    </source>
</reference>
<evidence type="ECO:0000313" key="1">
    <source>
        <dbReference type="EMBL" id="RDB65390.1"/>
    </source>
</evidence>
<dbReference type="EMBL" id="QICC01000038">
    <property type="protein sequence ID" value="RNM41386.1"/>
    <property type="molecule type" value="Genomic_DNA"/>
</dbReference>
<reference evidence="1 3" key="1">
    <citation type="journal article" date="2018" name="Elife">
        <title>Discovery and characterization of a prevalent human gut bacterial enzyme sufficient for the inactivation of a family of plant toxins.</title>
        <authorList>
            <person name="Koppel N."/>
            <person name="Bisanz J.E."/>
            <person name="Pandelia M.E."/>
            <person name="Turnbaugh P.J."/>
            <person name="Balskus E.P."/>
        </authorList>
    </citation>
    <scope>NUCLEOTIDE SEQUENCE [LARGE SCALE GENOMIC DNA]</scope>
    <source>
        <strain evidence="1 3">DSM 16107</strain>
    </source>
</reference>
<evidence type="ECO:0000313" key="2">
    <source>
        <dbReference type="EMBL" id="RNM41386.1"/>
    </source>
</evidence>
<name>A0A3N0IXF0_9ACTN</name>